<feature type="transmembrane region" description="Helical" evidence="8">
    <location>
        <begin position="694"/>
        <end position="720"/>
    </location>
</feature>
<evidence type="ECO:0000256" key="4">
    <source>
        <dbReference type="ARBA" id="ARBA00022989"/>
    </source>
</evidence>
<evidence type="ECO:0000256" key="3">
    <source>
        <dbReference type="ARBA" id="ARBA00022692"/>
    </source>
</evidence>
<dbReference type="PANTHER" id="PTHR30572">
    <property type="entry name" value="MEMBRANE COMPONENT OF TRANSPORTER-RELATED"/>
    <property type="match status" value="1"/>
</dbReference>
<comment type="caution">
    <text evidence="10">The sequence shown here is derived from an EMBL/GenBank/DDBJ whole genome shotgun (WGS) entry which is preliminary data.</text>
</comment>
<evidence type="ECO:0000256" key="6">
    <source>
        <dbReference type="ARBA" id="ARBA00038076"/>
    </source>
</evidence>
<feature type="transmembrane region" description="Helical" evidence="8">
    <location>
        <begin position="303"/>
        <end position="326"/>
    </location>
</feature>
<protein>
    <submittedName>
        <fullName evidence="10">ABC transporter permease</fullName>
    </submittedName>
</protein>
<feature type="transmembrane region" description="Helical" evidence="8">
    <location>
        <begin position="346"/>
        <end position="365"/>
    </location>
</feature>
<dbReference type="RefSeq" id="WP_311707048.1">
    <property type="nucleotide sequence ID" value="NZ_JAVREL010000017.1"/>
</dbReference>
<reference evidence="11" key="1">
    <citation type="submission" date="2023-07" db="EMBL/GenBank/DDBJ databases">
        <title>30 novel species of actinomycetes from the DSMZ collection.</title>
        <authorList>
            <person name="Nouioui I."/>
        </authorList>
    </citation>
    <scope>NUCLEOTIDE SEQUENCE [LARGE SCALE GENOMIC DNA]</scope>
    <source>
        <strain evidence="11">DSM 44938</strain>
    </source>
</reference>
<dbReference type="InterPro" id="IPR050250">
    <property type="entry name" value="Macrolide_Exporter_MacB"/>
</dbReference>
<dbReference type="Pfam" id="PF02687">
    <property type="entry name" value="FtsX"/>
    <property type="match status" value="2"/>
</dbReference>
<keyword evidence="5 8" id="KW-0472">Membrane</keyword>
<evidence type="ECO:0000313" key="10">
    <source>
        <dbReference type="EMBL" id="MDT0345911.1"/>
    </source>
</evidence>
<keyword evidence="2" id="KW-1003">Cell membrane</keyword>
<evidence type="ECO:0000256" key="7">
    <source>
        <dbReference type="SAM" id="MobiDB-lite"/>
    </source>
</evidence>
<sequence length="783" mass="79123">MSVLGRVVRSGVGRRRVPTVVIGLATLMAVAASVLGGSLLVASSAPFDKAFARQQGAHLSLQFDAGETGADQLSAAADAPQVTATAGPFRTASVTPEPERGIPGEPMTVVGRADPGGPVDNVALTEGRWATGPGEIVLSADSGLFVPPGMRLAFPELPGEPTLTVVGLARSVSRTADAWVVPSEMDSLTAPGTVGGYQMLYRFTEADTAAQVTAGREAVTAGVPAEAAAGAQSWLAVKKRAERDTALFVPFLIAFGVLGLVMSALIVGNVVAGTVGAGLRRIGILKAIGFTPGQVVRAHMGQALIPAAVGAALGAVVGHLLAVPVLSQAETAYRSTGLSVDPRVDAVVLGGVLGVVAVTAWASAWRAGRLRTVDAIAVGRARLPGRGRWAARVAARLPLPRPVGLGLTRPFARPARALATGTAVVFGTIAVTFTFGLSASLSEVLTAREHNAADVTIGDPEAGPRPNGPGAGPAEAADPAAVTAAIDAQPGTRAYYGAATTQATVSGTSGSLTVFGFTGDASWGGYRMVSGRWFDGPGEAVVPTPFLTATGTRVGDTVTLNGRGGEVRVRIVGEVFDTRNDGMDVFTDAATLTPTEPDLAPTSHHIAVTPGTDVADYIDALNAELSPLGVVARTGGDGGESDVVVTLNALATMLTLLLVAVAALGVLNGVVLDTRERVRELGVHKALGMTPRQVIAMVVTSVVVTGLAGGALGVPIGVALHGWVMPAMGDGAGLTLPDSVIAVYDAAEVVPLALGGLLIAVLGALLPAGWAARTRTATALRTE</sequence>
<dbReference type="InterPro" id="IPR003838">
    <property type="entry name" value="ABC3_permease_C"/>
</dbReference>
<dbReference type="EMBL" id="JAVREL010000017">
    <property type="protein sequence ID" value="MDT0345911.1"/>
    <property type="molecule type" value="Genomic_DNA"/>
</dbReference>
<evidence type="ECO:0000259" key="9">
    <source>
        <dbReference type="Pfam" id="PF02687"/>
    </source>
</evidence>
<evidence type="ECO:0000256" key="1">
    <source>
        <dbReference type="ARBA" id="ARBA00004651"/>
    </source>
</evidence>
<dbReference type="Proteomes" id="UP001183246">
    <property type="component" value="Unassembled WGS sequence"/>
</dbReference>
<feature type="transmembrane region" description="Helical" evidence="8">
    <location>
        <begin position="247"/>
        <end position="272"/>
    </location>
</feature>
<evidence type="ECO:0000313" key="11">
    <source>
        <dbReference type="Proteomes" id="UP001183246"/>
    </source>
</evidence>
<organism evidence="10 11">
    <name type="scientific">Streptomyces litchfieldiae</name>
    <dbReference type="NCBI Taxonomy" id="3075543"/>
    <lineage>
        <taxon>Bacteria</taxon>
        <taxon>Bacillati</taxon>
        <taxon>Actinomycetota</taxon>
        <taxon>Actinomycetes</taxon>
        <taxon>Kitasatosporales</taxon>
        <taxon>Streptomycetaceae</taxon>
        <taxon>Streptomyces</taxon>
    </lineage>
</organism>
<feature type="region of interest" description="Disordered" evidence="7">
    <location>
        <begin position="91"/>
        <end position="114"/>
    </location>
</feature>
<feature type="domain" description="ABC3 transporter permease C-terminal" evidence="9">
    <location>
        <begin position="254"/>
        <end position="369"/>
    </location>
</feature>
<feature type="transmembrane region" description="Helical" evidence="8">
    <location>
        <begin position="650"/>
        <end position="673"/>
    </location>
</feature>
<evidence type="ECO:0000256" key="8">
    <source>
        <dbReference type="SAM" id="Phobius"/>
    </source>
</evidence>
<feature type="transmembrane region" description="Helical" evidence="8">
    <location>
        <begin position="20"/>
        <end position="42"/>
    </location>
</feature>
<keyword evidence="3 8" id="KW-0812">Transmembrane</keyword>
<name>A0ABU2MW91_9ACTN</name>
<evidence type="ECO:0000256" key="2">
    <source>
        <dbReference type="ARBA" id="ARBA00022475"/>
    </source>
</evidence>
<feature type="transmembrane region" description="Helical" evidence="8">
    <location>
        <begin position="417"/>
        <end position="441"/>
    </location>
</feature>
<comment type="subcellular location">
    <subcellularLocation>
        <location evidence="1">Cell membrane</location>
        <topology evidence="1">Multi-pass membrane protein</topology>
    </subcellularLocation>
</comment>
<feature type="transmembrane region" description="Helical" evidence="8">
    <location>
        <begin position="749"/>
        <end position="772"/>
    </location>
</feature>
<keyword evidence="11" id="KW-1185">Reference proteome</keyword>
<accession>A0ABU2MW91</accession>
<evidence type="ECO:0000256" key="5">
    <source>
        <dbReference type="ARBA" id="ARBA00023136"/>
    </source>
</evidence>
<gene>
    <name evidence="10" type="ORF">RM590_25475</name>
</gene>
<proteinExistence type="inferred from homology"/>
<dbReference type="PANTHER" id="PTHR30572:SF4">
    <property type="entry name" value="ABC TRANSPORTER PERMEASE YTRF"/>
    <property type="match status" value="1"/>
</dbReference>
<keyword evidence="4 8" id="KW-1133">Transmembrane helix</keyword>
<feature type="region of interest" description="Disordered" evidence="7">
    <location>
        <begin position="455"/>
        <end position="478"/>
    </location>
</feature>
<feature type="domain" description="ABC3 transporter permease C-terminal" evidence="9">
    <location>
        <begin position="653"/>
        <end position="768"/>
    </location>
</feature>
<comment type="similarity">
    <text evidence="6">Belongs to the ABC-4 integral membrane protein family.</text>
</comment>